<dbReference type="InterPro" id="IPR016130">
    <property type="entry name" value="Tyr_Pase_AS"/>
</dbReference>
<evidence type="ECO:0000313" key="4">
    <source>
        <dbReference type="EMBL" id="CAF2844467.1"/>
    </source>
</evidence>
<evidence type="ECO:0000313" key="5">
    <source>
        <dbReference type="Proteomes" id="UP000675881"/>
    </source>
</evidence>
<keyword evidence="4" id="KW-0378">Hydrolase</keyword>
<dbReference type="SUPFAM" id="SSF52799">
    <property type="entry name" value="(Phosphotyrosine protein) phosphatases II"/>
    <property type="match status" value="1"/>
</dbReference>
<dbReference type="InterPro" id="IPR029021">
    <property type="entry name" value="Prot-tyrosine_phosphatase-like"/>
</dbReference>
<evidence type="ECO:0000256" key="1">
    <source>
        <dbReference type="SAM" id="MobiDB-lite"/>
    </source>
</evidence>
<dbReference type="PANTHER" id="PTHR23339">
    <property type="entry name" value="TYROSINE SPECIFIC PROTEIN PHOSPHATASE AND DUAL SPECIFICITY PROTEIN PHOSPHATASE"/>
    <property type="match status" value="1"/>
</dbReference>
<organism evidence="4 5">
    <name type="scientific">Lepeophtheirus salmonis</name>
    <name type="common">Salmon louse</name>
    <name type="synonym">Caligus salmonis</name>
    <dbReference type="NCBI Taxonomy" id="72036"/>
    <lineage>
        <taxon>Eukaryota</taxon>
        <taxon>Metazoa</taxon>
        <taxon>Ecdysozoa</taxon>
        <taxon>Arthropoda</taxon>
        <taxon>Crustacea</taxon>
        <taxon>Multicrustacea</taxon>
        <taxon>Hexanauplia</taxon>
        <taxon>Copepoda</taxon>
        <taxon>Siphonostomatoida</taxon>
        <taxon>Caligidae</taxon>
        <taxon>Lepeophtheirus</taxon>
    </lineage>
</organism>
<accession>A0A7R8H3L5</accession>
<dbReference type="FunFam" id="3.90.190.10:FF:000157">
    <property type="entry name" value="Protein-tyrosine phosphatase"/>
    <property type="match status" value="1"/>
</dbReference>
<gene>
    <name evidence="4" type="ORF">LSAA_5127</name>
</gene>
<feature type="region of interest" description="Disordered" evidence="1">
    <location>
        <begin position="410"/>
        <end position="436"/>
    </location>
</feature>
<dbReference type="Proteomes" id="UP000675881">
    <property type="component" value="Chromosome 14"/>
</dbReference>
<evidence type="ECO:0000259" key="2">
    <source>
        <dbReference type="PROSITE" id="PS50054"/>
    </source>
</evidence>
<dbReference type="GO" id="GO:0004725">
    <property type="term" value="F:protein tyrosine phosphatase activity"/>
    <property type="evidence" value="ECO:0007669"/>
    <property type="project" value="InterPro"/>
</dbReference>
<dbReference type="SMART" id="SM00195">
    <property type="entry name" value="DSPc"/>
    <property type="match status" value="1"/>
</dbReference>
<dbReference type="AlphaFoldDB" id="A0A7R8H3L5"/>
<keyword evidence="5" id="KW-1185">Reference proteome</keyword>
<dbReference type="InterPro" id="IPR049573">
    <property type="entry name" value="PTPDC1_PTP"/>
</dbReference>
<dbReference type="CDD" id="cd14506">
    <property type="entry name" value="PTP_PTPDC1"/>
    <property type="match status" value="1"/>
</dbReference>
<dbReference type="Gene3D" id="3.90.190.10">
    <property type="entry name" value="Protein tyrosine phosphatase superfamily"/>
    <property type="match status" value="1"/>
</dbReference>
<dbReference type="GO" id="GO:0060271">
    <property type="term" value="P:cilium assembly"/>
    <property type="evidence" value="ECO:0007669"/>
    <property type="project" value="InterPro"/>
</dbReference>
<dbReference type="InterPro" id="IPR020422">
    <property type="entry name" value="TYR_PHOSPHATASE_DUAL_dom"/>
</dbReference>
<dbReference type="PROSITE" id="PS50056">
    <property type="entry name" value="TYR_PHOSPHATASE_2"/>
    <property type="match status" value="1"/>
</dbReference>
<dbReference type="OrthoDB" id="542013at2759"/>
<evidence type="ECO:0000259" key="3">
    <source>
        <dbReference type="PROSITE" id="PS50056"/>
    </source>
</evidence>
<dbReference type="InterPro" id="IPR050561">
    <property type="entry name" value="PTP"/>
</dbReference>
<dbReference type="SMART" id="SM00404">
    <property type="entry name" value="PTPc_motif"/>
    <property type="match status" value="1"/>
</dbReference>
<reference evidence="4" key="1">
    <citation type="submission" date="2021-02" db="EMBL/GenBank/DDBJ databases">
        <authorList>
            <person name="Bekaert M."/>
        </authorList>
    </citation>
    <scope>NUCLEOTIDE SEQUENCE</scope>
    <source>
        <strain evidence="4">IoA-00</strain>
    </source>
</reference>
<dbReference type="EC" id="3.1.3.-" evidence="4"/>
<feature type="compositionally biased region" description="Polar residues" evidence="1">
    <location>
        <begin position="422"/>
        <end position="436"/>
    </location>
</feature>
<dbReference type="EMBL" id="HG994593">
    <property type="protein sequence ID" value="CAF2844467.1"/>
    <property type="molecule type" value="Genomic_DNA"/>
</dbReference>
<proteinExistence type="predicted"/>
<name>A0A7R8H3L5_LEPSM</name>
<dbReference type="Pfam" id="PF00782">
    <property type="entry name" value="DSPc"/>
    <property type="match status" value="1"/>
</dbReference>
<dbReference type="InterPro" id="IPR000387">
    <property type="entry name" value="Tyr_Pase_dom"/>
</dbReference>
<dbReference type="InterPro" id="IPR000340">
    <property type="entry name" value="Dual-sp_phosphatase_cat-dom"/>
</dbReference>
<dbReference type="PROSITE" id="PS00383">
    <property type="entry name" value="TYR_PHOSPHATASE_1"/>
    <property type="match status" value="1"/>
</dbReference>
<protein>
    <submittedName>
        <fullName evidence="4">PTPDC1</fullName>
        <ecNumber evidence="4">3.1.3.-</ecNumber>
    </submittedName>
</protein>
<feature type="domain" description="Tyrosine specific protein phosphatases" evidence="3">
    <location>
        <begin position="230"/>
        <end position="297"/>
    </location>
</feature>
<feature type="domain" description="Tyrosine-protein phosphatase" evidence="2">
    <location>
        <begin position="144"/>
        <end position="308"/>
    </location>
</feature>
<dbReference type="InterPro" id="IPR003595">
    <property type="entry name" value="Tyr_Pase_cat"/>
</dbReference>
<dbReference type="PROSITE" id="PS50054">
    <property type="entry name" value="TYR_PHOSPHATASE_DUAL"/>
    <property type="match status" value="1"/>
</dbReference>
<sequence>MDEDSELLPHSPESNKAIYISKNWKIEWAKTPAQQLPLKSEDIIKMNQALQDLQSFHLFKPIMTAVTPVTTSQQQQTIHDLIPAGMIGSGEGIPVINAQYSKVGETIRRNTPGEMQCSMFCGGRRCKFESGDSWRGDDMAIKGIYSHWITDDLLAMARPNNDIIQKESIMQQFHEKGIKSIINLQIPGEHASCGPKLNSSGFTYDPNIFMKEGIFFYNFGWKDYGEASMGSLLDMVKVLSFALNEGKVAVHCHAGLGRTGVLFACYLVYYLRVRSNDALRYVRLKRPGSVQTRRQIECVKEFEAYFLPQCIVFSNKPMGDSDKKNGRFNLDQCLKRQKYVLHGLEARALKNIPKIIYKICQRLLKLTNCQILHDENFPKSFITYQFDNKGSKIFAYQKLSTESTNITRRSSRSMLLDDDNSSKSSTRPGSDTGYETNSFVQSCSSALSGVDDKRLDELLGDGIRNQSLNDNLVTQELASHETCQKIAQNETLPKYSSIQVYEAFLEPHTEILRNEGTGSWASPKSRLFKQYKTELNYKISAWDRLETETNLFVLSALLFEWLEHLKHPFLDKDGITYVVIHCDNVEAALKKLPLFVSYGIEYIIRFVASLQPLSREQSENVMRRFLASLTHQGVSINDKIFPIGKKFPKLRGGTSESTLKFLMKLFDKVISQQAQEHLTFPEELNSSMQSVKTTSTIPI</sequence>